<name>A0A0D8XNP1_DICVI</name>
<organism evidence="1 2">
    <name type="scientific">Dictyocaulus viviparus</name>
    <name type="common">Bovine lungworm</name>
    <dbReference type="NCBI Taxonomy" id="29172"/>
    <lineage>
        <taxon>Eukaryota</taxon>
        <taxon>Metazoa</taxon>
        <taxon>Ecdysozoa</taxon>
        <taxon>Nematoda</taxon>
        <taxon>Chromadorea</taxon>
        <taxon>Rhabditida</taxon>
        <taxon>Rhabditina</taxon>
        <taxon>Rhabditomorpha</taxon>
        <taxon>Strongyloidea</taxon>
        <taxon>Metastrongylidae</taxon>
        <taxon>Dictyocaulus</taxon>
    </lineage>
</organism>
<dbReference type="STRING" id="29172.A0A0D8XNP1"/>
<dbReference type="AlphaFoldDB" id="A0A0D8XNP1"/>
<dbReference type="PANTHER" id="PTHR12975">
    <property type="entry name" value="TRANSPORT PROTEIN TRAPP"/>
    <property type="match status" value="1"/>
</dbReference>
<keyword evidence="2" id="KW-1185">Reference proteome</keyword>
<dbReference type="OrthoDB" id="203724at2759"/>
<evidence type="ECO:0000313" key="1">
    <source>
        <dbReference type="EMBL" id="KJH45414.1"/>
    </source>
</evidence>
<accession>A0A0D8XNP1</accession>
<reference evidence="2" key="2">
    <citation type="journal article" date="2016" name="Sci. Rep.">
        <title>Dictyocaulus viviparus genome, variome and transcriptome elucidate lungworm biology and support future intervention.</title>
        <authorList>
            <person name="McNulty S.N."/>
            <person name="Strube C."/>
            <person name="Rosa B.A."/>
            <person name="Martin J.C."/>
            <person name="Tyagi R."/>
            <person name="Choi Y.J."/>
            <person name="Wang Q."/>
            <person name="Hallsworth Pepin K."/>
            <person name="Zhang X."/>
            <person name="Ozersky P."/>
            <person name="Wilson R.K."/>
            <person name="Sternberg P.W."/>
            <person name="Gasser R.B."/>
            <person name="Mitreva M."/>
        </authorList>
    </citation>
    <scope>NUCLEOTIDE SEQUENCE [LARGE SCALE GENOMIC DNA]</scope>
    <source>
        <strain evidence="2">HannoverDv2000</strain>
    </source>
</reference>
<gene>
    <name evidence="1" type="ORF">DICVIV_08538</name>
</gene>
<dbReference type="EMBL" id="KN716409">
    <property type="protein sequence ID" value="KJH45414.1"/>
    <property type="molecule type" value="Genomic_DNA"/>
</dbReference>
<dbReference type="Proteomes" id="UP000053766">
    <property type="component" value="Unassembled WGS sequence"/>
</dbReference>
<sequence length="287" mass="31970">MESPLVAIIASSVAEYRDPSTLQPVDVNITLTLNDLNKEGHLLSLSVLPHVLRSERNLDDALSKFAVALRMWAEPVEQEMFHTYLACIFVVSCSEDNPLVMFEDDKHSTGESKCFTPSHCSPPKWTSPNTLKHYFLLYDASIDEESRCNSLFNEMCSTYGVDSCQTLTIGQGKDISGVSNVWCDADDLDIVLNSGLRRALQHATASAVVYQTLEREEPSAPSTVSTISPSYAMVQPSTALTELNGFAELRNFEQWLIFAYDLNSFSVLYDLFNLHSPAIFGMSMELK</sequence>
<dbReference type="GO" id="GO:1990072">
    <property type="term" value="C:TRAPPIII protein complex"/>
    <property type="evidence" value="ECO:0007669"/>
    <property type="project" value="TreeGrafter"/>
</dbReference>
<dbReference type="Pfam" id="PF12739">
    <property type="entry name" value="TRAPPC-Trs85"/>
    <property type="match status" value="1"/>
</dbReference>
<dbReference type="InterPro" id="IPR024420">
    <property type="entry name" value="TRAPP_III_complex_Trs85"/>
</dbReference>
<protein>
    <submittedName>
        <fullName evidence="1">Uncharacterized protein</fullName>
    </submittedName>
</protein>
<proteinExistence type="predicted"/>
<dbReference type="PANTHER" id="PTHR12975:SF6">
    <property type="entry name" value="TRAFFICKING PROTEIN PARTICLE COMPLEX SUBUNIT 8"/>
    <property type="match status" value="1"/>
</dbReference>
<evidence type="ECO:0000313" key="2">
    <source>
        <dbReference type="Proteomes" id="UP000053766"/>
    </source>
</evidence>
<reference evidence="1 2" key="1">
    <citation type="submission" date="2013-11" db="EMBL/GenBank/DDBJ databases">
        <title>Draft genome of the bovine lungworm Dictyocaulus viviparus.</title>
        <authorList>
            <person name="Mitreva M."/>
        </authorList>
    </citation>
    <scope>NUCLEOTIDE SEQUENCE [LARGE SCALE GENOMIC DNA]</scope>
    <source>
        <strain evidence="1 2">HannoverDv2000</strain>
    </source>
</reference>